<dbReference type="GO" id="GO:0004608">
    <property type="term" value="F:phosphatidylethanolamine N-methyltransferase activity"/>
    <property type="evidence" value="ECO:0007669"/>
    <property type="project" value="TreeGrafter"/>
</dbReference>
<evidence type="ECO:0000256" key="6">
    <source>
        <dbReference type="ARBA" id="ARBA00022989"/>
    </source>
</evidence>
<comment type="subcellular location">
    <subcellularLocation>
        <location evidence="1">Endomembrane system</location>
        <topology evidence="1">Multi-pass membrane protein</topology>
    </subcellularLocation>
</comment>
<evidence type="ECO:0000256" key="5">
    <source>
        <dbReference type="ARBA" id="ARBA00022692"/>
    </source>
</evidence>
<keyword evidence="8 11" id="KW-0472">Membrane</keyword>
<protein>
    <submittedName>
        <fullName evidence="12">Phosphatidylethanolamine N-methyltransferase</fullName>
    </submittedName>
</protein>
<name>A0A1R1PMW3_ZANCU</name>
<keyword evidence="5 11" id="KW-0812">Transmembrane</keyword>
<evidence type="ECO:0000256" key="10">
    <source>
        <dbReference type="ARBA" id="ARBA00023264"/>
    </source>
</evidence>
<dbReference type="OrthoDB" id="4583at2759"/>
<keyword evidence="10" id="KW-1208">Phospholipid metabolism</keyword>
<dbReference type="PANTHER" id="PTHR32138">
    <property type="entry name" value="PHOSPHATIDYLETHANOLAMINE N-METHYLTRANSFERASE"/>
    <property type="match status" value="1"/>
</dbReference>
<dbReference type="GO" id="GO:0006656">
    <property type="term" value="P:phosphatidylcholine biosynthetic process"/>
    <property type="evidence" value="ECO:0007669"/>
    <property type="project" value="UniProtKB-UniPathway"/>
</dbReference>
<keyword evidence="13" id="KW-1185">Reference proteome</keyword>
<gene>
    <name evidence="12" type="ORF">AX774_g4246</name>
</gene>
<dbReference type="GO" id="GO:0032259">
    <property type="term" value="P:methylation"/>
    <property type="evidence" value="ECO:0007669"/>
    <property type="project" value="UniProtKB-KW"/>
</dbReference>
<dbReference type="Pfam" id="PF04191">
    <property type="entry name" value="PEMT"/>
    <property type="match status" value="2"/>
</dbReference>
<evidence type="ECO:0000313" key="12">
    <source>
        <dbReference type="EMBL" id="OMH82281.1"/>
    </source>
</evidence>
<dbReference type="UniPathway" id="UPA00753"/>
<keyword evidence="6 11" id="KW-1133">Transmembrane helix</keyword>
<accession>A0A1R1PMW3</accession>
<dbReference type="Gene3D" id="1.20.120.1630">
    <property type="match status" value="1"/>
</dbReference>
<dbReference type="GO" id="GO:0012505">
    <property type="term" value="C:endomembrane system"/>
    <property type="evidence" value="ECO:0007669"/>
    <property type="project" value="UniProtKB-SubCell"/>
</dbReference>
<evidence type="ECO:0000256" key="3">
    <source>
        <dbReference type="ARBA" id="ARBA00022603"/>
    </source>
</evidence>
<keyword evidence="7" id="KW-0443">Lipid metabolism</keyword>
<evidence type="ECO:0000256" key="7">
    <source>
        <dbReference type="ARBA" id="ARBA00023098"/>
    </source>
</evidence>
<reference evidence="13" key="1">
    <citation type="submission" date="2017-01" db="EMBL/GenBank/DDBJ databases">
        <authorList>
            <person name="Wang Y."/>
            <person name="White M."/>
            <person name="Kvist S."/>
            <person name="Moncalvo J.-M."/>
        </authorList>
    </citation>
    <scope>NUCLEOTIDE SEQUENCE [LARGE SCALE GENOMIC DNA]</scope>
    <source>
        <strain evidence="13">COL-18-3</strain>
    </source>
</reference>
<feature type="transmembrane region" description="Helical" evidence="11">
    <location>
        <begin position="12"/>
        <end position="33"/>
    </location>
</feature>
<dbReference type="InterPro" id="IPR007318">
    <property type="entry name" value="Phopholipid_MeTrfase"/>
</dbReference>
<evidence type="ECO:0000256" key="1">
    <source>
        <dbReference type="ARBA" id="ARBA00004127"/>
    </source>
</evidence>
<evidence type="ECO:0000313" key="13">
    <source>
        <dbReference type="Proteomes" id="UP000188320"/>
    </source>
</evidence>
<evidence type="ECO:0000256" key="8">
    <source>
        <dbReference type="ARBA" id="ARBA00023136"/>
    </source>
</evidence>
<keyword evidence="2" id="KW-0444">Lipid biosynthesis</keyword>
<evidence type="ECO:0000256" key="9">
    <source>
        <dbReference type="ARBA" id="ARBA00023209"/>
    </source>
</evidence>
<proteinExistence type="predicted"/>
<dbReference type="AlphaFoldDB" id="A0A1R1PMW3"/>
<keyword evidence="12" id="KW-0808">Transferase</keyword>
<keyword evidence="9" id="KW-0594">Phospholipid biosynthesis</keyword>
<evidence type="ECO:0000256" key="11">
    <source>
        <dbReference type="SAM" id="Phobius"/>
    </source>
</evidence>
<dbReference type="PANTHER" id="PTHR32138:SF0">
    <property type="entry name" value="PHOSPHATIDYLETHANOLAMINE N-METHYLTRANSFERASE"/>
    <property type="match status" value="1"/>
</dbReference>
<evidence type="ECO:0000256" key="4">
    <source>
        <dbReference type="ARBA" id="ARBA00022691"/>
    </source>
</evidence>
<dbReference type="Proteomes" id="UP000188320">
    <property type="component" value="Unassembled WGS sequence"/>
</dbReference>
<dbReference type="EMBL" id="LSSK01000699">
    <property type="protein sequence ID" value="OMH82281.1"/>
    <property type="molecule type" value="Genomic_DNA"/>
</dbReference>
<keyword evidence="3 12" id="KW-0489">Methyltransferase</keyword>
<organism evidence="12 13">
    <name type="scientific">Zancudomyces culisetae</name>
    <name type="common">Gut fungus</name>
    <name type="synonym">Smittium culisetae</name>
    <dbReference type="NCBI Taxonomy" id="1213189"/>
    <lineage>
        <taxon>Eukaryota</taxon>
        <taxon>Fungi</taxon>
        <taxon>Fungi incertae sedis</taxon>
        <taxon>Zoopagomycota</taxon>
        <taxon>Kickxellomycotina</taxon>
        <taxon>Harpellomycetes</taxon>
        <taxon>Harpellales</taxon>
        <taxon>Legeriomycetaceae</taxon>
        <taxon>Zancudomyces</taxon>
    </lineage>
</organism>
<keyword evidence="4" id="KW-0949">S-adenosyl-L-methionine</keyword>
<comment type="caution">
    <text evidence="12">The sequence shown here is derived from an EMBL/GenBank/DDBJ whole genome shotgun (WGS) entry which is preliminary data.</text>
</comment>
<evidence type="ECO:0000256" key="2">
    <source>
        <dbReference type="ARBA" id="ARBA00022516"/>
    </source>
</evidence>
<sequence>MAPHPMYSIGYAGYYGVSLITGSYTVFFVSIAAHIMQFMFLTFVENPHIEKIYEKPAVLDEVVRINKERRGSSSNAKTEKEEGRMNEELLSDGVAIVAYKWTGGTQLSLYKYNSEQLAHTMFRHIIGMVLISLQVWCASSVYQAIGEYGWYYGDFFIPQSDNTNKLYYTGIYRYLNNPEKVIGQAAYFGLSIMSGSWTVFTLALSLQILLMVFYEFIEGPHMKKLYGQQIRVDSGITKTIKKAINENSLAKLIVYDFPKRMGSNQDMSTLAGFASGSHSQDNKDVGGDFNVSNLVKPLFDVKKPLKEMVNETRAFIGSTSRRLAQNIIPPSLKGIKNLELYKFELVNSRKDKDMRNSEPSDSKIVYELGEPITIRWEAPVTHLRNDWVGIYPVTSNPSPAITTVPSKGQYVYVHPDEKLMSGFVQGDCMFTGACDGLRDAKSEHEVSSSHKLDSAEDSVASTGKKEVYYGSAVFSGNSLPWKAGTYEMRYHHGESHNVIAISPAFEISASLNDLQYDQSDLKALISKLFLKILNRCTSVTVTINVDDLDSSPILKYKSFFDSSSDSLPIKPANIDEDSHESQILESNGGANSKALFLDKPRWRSKVIEPMKELSDPIGISGSLEPSVAKRLAYCISAYFKIGYSSEVLTKAAKNNLSAATIADHIYNSKLALESFSKNQADSLAILE</sequence>
<dbReference type="Gene3D" id="2.60.40.2840">
    <property type="match status" value="1"/>
</dbReference>